<comment type="caution">
    <text evidence="2">The sequence shown here is derived from an EMBL/GenBank/DDBJ whole genome shotgun (WGS) entry which is preliminary data.</text>
</comment>
<gene>
    <name evidence="2" type="ORF">ABR189_12965</name>
</gene>
<reference evidence="2 3" key="1">
    <citation type="submission" date="2024-06" db="EMBL/GenBank/DDBJ databases">
        <title>Chitinophaga defluvii sp. nov., isolated from municipal sewage.</title>
        <authorList>
            <person name="Zhang L."/>
        </authorList>
    </citation>
    <scope>NUCLEOTIDE SEQUENCE [LARGE SCALE GENOMIC DNA]</scope>
    <source>
        <strain evidence="2 3">H8</strain>
    </source>
</reference>
<proteinExistence type="predicted"/>
<evidence type="ECO:0000256" key="1">
    <source>
        <dbReference type="SAM" id="Phobius"/>
    </source>
</evidence>
<protein>
    <submittedName>
        <fullName evidence="2">Pr6Pr family membrane protein</fullName>
    </submittedName>
</protein>
<feature type="transmembrane region" description="Helical" evidence="1">
    <location>
        <begin position="51"/>
        <end position="72"/>
    </location>
</feature>
<organism evidence="2 3">
    <name type="scientific">Chitinophaga defluvii</name>
    <dbReference type="NCBI Taxonomy" id="3163343"/>
    <lineage>
        <taxon>Bacteria</taxon>
        <taxon>Pseudomonadati</taxon>
        <taxon>Bacteroidota</taxon>
        <taxon>Chitinophagia</taxon>
        <taxon>Chitinophagales</taxon>
        <taxon>Chitinophagaceae</taxon>
        <taxon>Chitinophaga</taxon>
    </lineage>
</organism>
<keyword evidence="3" id="KW-1185">Reference proteome</keyword>
<dbReference type="EMBL" id="JBEXAC010000001">
    <property type="protein sequence ID" value="MET6998290.1"/>
    <property type="molecule type" value="Genomic_DNA"/>
</dbReference>
<dbReference type="NCBIfam" id="NF038065">
    <property type="entry name" value="Pr6Pr"/>
    <property type="match status" value="1"/>
</dbReference>
<sequence length="218" mass="24779">MKTSSTTGLKKFFLIAGALLSTWGVLAQLYLVLVAPFKPGVTYGGAIIRVFSYMTIWTNTLVACHFITGWLAPTSRLNTFLTKPLIQTGTLVYILIVAIVYHLLLANTWNPTGWQAIVDTVLHYGVPVFYLVYWLLFGIIVRQEYKSAVKWLFYPLLYGIYALIRGVICHEYPYPFVDVNTLGYPEVFRNIGLLALAYYIIGMFILLMNNLFLAPRRS</sequence>
<feature type="transmembrane region" description="Helical" evidence="1">
    <location>
        <begin position="188"/>
        <end position="213"/>
    </location>
</feature>
<feature type="transmembrane region" description="Helical" evidence="1">
    <location>
        <begin position="124"/>
        <end position="141"/>
    </location>
</feature>
<evidence type="ECO:0000313" key="2">
    <source>
        <dbReference type="EMBL" id="MET6998290.1"/>
    </source>
</evidence>
<dbReference type="InterPro" id="IPR049713">
    <property type="entry name" value="Pr6Pr-like"/>
</dbReference>
<feature type="transmembrane region" description="Helical" evidence="1">
    <location>
        <begin position="148"/>
        <end position="168"/>
    </location>
</feature>
<feature type="transmembrane region" description="Helical" evidence="1">
    <location>
        <begin position="84"/>
        <end position="104"/>
    </location>
</feature>
<dbReference type="Proteomes" id="UP001549749">
    <property type="component" value="Unassembled WGS sequence"/>
</dbReference>
<feature type="transmembrane region" description="Helical" evidence="1">
    <location>
        <begin position="12"/>
        <end position="31"/>
    </location>
</feature>
<keyword evidence="1" id="KW-1133">Transmembrane helix</keyword>
<keyword evidence="1" id="KW-0472">Membrane</keyword>
<evidence type="ECO:0000313" key="3">
    <source>
        <dbReference type="Proteomes" id="UP001549749"/>
    </source>
</evidence>
<name>A0ABV2T6N2_9BACT</name>
<keyword evidence="1" id="KW-0812">Transmembrane</keyword>
<accession>A0ABV2T6N2</accession>
<dbReference type="RefSeq" id="WP_354660925.1">
    <property type="nucleotide sequence ID" value="NZ_JBEXAC010000001.1"/>
</dbReference>